<dbReference type="AlphaFoldDB" id="A0A212QPN6"/>
<dbReference type="RefSeq" id="WP_088560017.1">
    <property type="nucleotide sequence ID" value="NZ_FYEH01000002.1"/>
</dbReference>
<evidence type="ECO:0000256" key="2">
    <source>
        <dbReference type="ARBA" id="ARBA00004184"/>
    </source>
</evidence>
<dbReference type="Pfam" id="PF02823">
    <property type="entry name" value="ATP-synt_DE_N"/>
    <property type="match status" value="1"/>
</dbReference>
<keyword evidence="8 10" id="KW-0139">CF(1)</keyword>
<keyword evidence="5 10" id="KW-0375">Hydrogen ion transport</keyword>
<evidence type="ECO:0000259" key="12">
    <source>
        <dbReference type="Pfam" id="PF02823"/>
    </source>
</evidence>
<dbReference type="GO" id="GO:0046933">
    <property type="term" value="F:proton-transporting ATP synthase activity, rotational mechanism"/>
    <property type="evidence" value="ECO:0007669"/>
    <property type="project" value="UniProtKB-UniRule"/>
</dbReference>
<evidence type="ECO:0000256" key="4">
    <source>
        <dbReference type="ARBA" id="ARBA00022448"/>
    </source>
</evidence>
<dbReference type="Proteomes" id="UP000197065">
    <property type="component" value="Unassembled WGS sequence"/>
</dbReference>
<dbReference type="GO" id="GO:0005886">
    <property type="term" value="C:plasma membrane"/>
    <property type="evidence" value="ECO:0007669"/>
    <property type="project" value="UniProtKB-SubCell"/>
</dbReference>
<dbReference type="GO" id="GO:0005524">
    <property type="term" value="F:ATP binding"/>
    <property type="evidence" value="ECO:0007669"/>
    <property type="project" value="UniProtKB-UniRule"/>
</dbReference>
<gene>
    <name evidence="10" type="primary">atpC</name>
    <name evidence="13" type="ORF">SAMN07250955_102148</name>
</gene>
<evidence type="ECO:0000256" key="7">
    <source>
        <dbReference type="ARBA" id="ARBA00023136"/>
    </source>
</evidence>
<keyword evidence="10" id="KW-1003">Cell membrane</keyword>
<dbReference type="InterPro" id="IPR020546">
    <property type="entry name" value="ATP_synth_F1_dsu/esu_N"/>
</dbReference>
<evidence type="ECO:0000256" key="10">
    <source>
        <dbReference type="HAMAP-Rule" id="MF_00530"/>
    </source>
</evidence>
<evidence type="ECO:0000256" key="5">
    <source>
        <dbReference type="ARBA" id="ARBA00022781"/>
    </source>
</evidence>
<dbReference type="HAMAP" id="MF_00530">
    <property type="entry name" value="ATP_synth_epsil_bac"/>
    <property type="match status" value="1"/>
</dbReference>
<evidence type="ECO:0000313" key="13">
    <source>
        <dbReference type="EMBL" id="SNB61231.1"/>
    </source>
</evidence>
<dbReference type="GO" id="GO:0012505">
    <property type="term" value="C:endomembrane system"/>
    <property type="evidence" value="ECO:0007669"/>
    <property type="project" value="UniProtKB-SubCell"/>
</dbReference>
<dbReference type="InterPro" id="IPR001469">
    <property type="entry name" value="ATP_synth_F1_dsu/esu"/>
</dbReference>
<dbReference type="SUPFAM" id="SSF51344">
    <property type="entry name" value="Epsilon subunit of F1F0-ATP synthase N-terminal domain"/>
    <property type="match status" value="1"/>
</dbReference>
<keyword evidence="7 10" id="KW-0472">Membrane</keyword>
<evidence type="ECO:0000256" key="8">
    <source>
        <dbReference type="ARBA" id="ARBA00023196"/>
    </source>
</evidence>
<evidence type="ECO:0000313" key="14">
    <source>
        <dbReference type="Proteomes" id="UP000197065"/>
    </source>
</evidence>
<sequence length="140" mass="15074">MAENKVILELVSPERVLASEEVDMVTLPGAEGEFGVLPEHAPLVALLNPGIITTFEGTTPKKRIFVAGGFAEVNERGCIVLAEAAEPLEEIDRASAERALADARDDLADTKDAGETERQRLETAVKVAETRLEVLDNPSH</sequence>
<keyword evidence="4 10" id="KW-0813">Transport</keyword>
<dbReference type="OrthoDB" id="9799969at2"/>
<evidence type="ECO:0000256" key="3">
    <source>
        <dbReference type="ARBA" id="ARBA00005712"/>
    </source>
</evidence>
<evidence type="ECO:0000256" key="6">
    <source>
        <dbReference type="ARBA" id="ARBA00023065"/>
    </source>
</evidence>
<comment type="subunit">
    <text evidence="10 11">F-type ATPases have 2 components, CF(1) - the catalytic core - and CF(0) - the membrane proton channel. CF(1) has five subunits: alpha(3), beta(3), gamma(1), delta(1), epsilon(1). CF(0) has three main subunits: a, b and c.</text>
</comment>
<dbReference type="InterPro" id="IPR036771">
    <property type="entry name" value="ATPsynth_dsu/esu_N"/>
</dbReference>
<dbReference type="CDD" id="cd12152">
    <property type="entry name" value="F1-ATPase_delta"/>
    <property type="match status" value="1"/>
</dbReference>
<keyword evidence="9 10" id="KW-0066">ATP synthesis</keyword>
<protein>
    <recommendedName>
        <fullName evidence="10">ATP synthase epsilon chain</fullName>
    </recommendedName>
    <alternativeName>
        <fullName evidence="10">ATP synthase F1 sector epsilon subunit</fullName>
    </alternativeName>
    <alternativeName>
        <fullName evidence="10">F-ATPase epsilon subunit</fullName>
    </alternativeName>
</protein>
<proteinExistence type="inferred from homology"/>
<comment type="function">
    <text evidence="1 10">Produces ATP from ADP in the presence of a proton gradient across the membrane.</text>
</comment>
<evidence type="ECO:0000256" key="9">
    <source>
        <dbReference type="ARBA" id="ARBA00023310"/>
    </source>
</evidence>
<accession>A0A212QPN6</accession>
<keyword evidence="6 10" id="KW-0406">Ion transport</keyword>
<reference evidence="13 14" key="1">
    <citation type="submission" date="2017-06" db="EMBL/GenBank/DDBJ databases">
        <authorList>
            <person name="Kim H.J."/>
            <person name="Triplett B.A."/>
        </authorList>
    </citation>
    <scope>NUCLEOTIDE SEQUENCE [LARGE SCALE GENOMIC DNA]</scope>
    <source>
        <strain evidence="13 14">B29T1</strain>
    </source>
</reference>
<dbReference type="PANTHER" id="PTHR13822">
    <property type="entry name" value="ATP SYNTHASE DELTA/EPSILON CHAIN"/>
    <property type="match status" value="1"/>
</dbReference>
<organism evidence="13 14">
    <name type="scientific">Arboricoccus pini</name>
    <dbReference type="NCBI Taxonomy" id="1963835"/>
    <lineage>
        <taxon>Bacteria</taxon>
        <taxon>Pseudomonadati</taxon>
        <taxon>Pseudomonadota</taxon>
        <taxon>Alphaproteobacteria</taxon>
        <taxon>Geminicoccales</taxon>
        <taxon>Geminicoccaceae</taxon>
        <taxon>Arboricoccus</taxon>
    </lineage>
</organism>
<evidence type="ECO:0000256" key="11">
    <source>
        <dbReference type="RuleBase" id="RU003656"/>
    </source>
</evidence>
<evidence type="ECO:0000256" key="1">
    <source>
        <dbReference type="ARBA" id="ARBA00003543"/>
    </source>
</evidence>
<feature type="domain" description="ATP synthase F1 complex delta/epsilon subunit N-terminal" evidence="12">
    <location>
        <begin position="8"/>
        <end position="85"/>
    </location>
</feature>
<comment type="similarity">
    <text evidence="3 10 11">Belongs to the ATPase epsilon chain family.</text>
</comment>
<keyword evidence="14" id="KW-1185">Reference proteome</keyword>
<dbReference type="NCBIfam" id="TIGR01216">
    <property type="entry name" value="ATP_synt_epsi"/>
    <property type="match status" value="1"/>
</dbReference>
<dbReference type="PANTHER" id="PTHR13822:SF10">
    <property type="entry name" value="ATP SYNTHASE EPSILON CHAIN, CHLOROPLASTIC"/>
    <property type="match status" value="1"/>
</dbReference>
<dbReference type="GO" id="GO:0045259">
    <property type="term" value="C:proton-transporting ATP synthase complex"/>
    <property type="evidence" value="ECO:0007669"/>
    <property type="project" value="UniProtKB-KW"/>
</dbReference>
<dbReference type="Gene3D" id="2.60.15.10">
    <property type="entry name" value="F0F1 ATP synthase delta/epsilon subunit, N-terminal"/>
    <property type="match status" value="1"/>
</dbReference>
<dbReference type="EMBL" id="FYEH01000002">
    <property type="protein sequence ID" value="SNB61231.1"/>
    <property type="molecule type" value="Genomic_DNA"/>
</dbReference>
<comment type="subcellular location">
    <subcellularLocation>
        <location evidence="10">Cell membrane</location>
        <topology evidence="10">Peripheral membrane protein</topology>
    </subcellularLocation>
    <subcellularLocation>
        <location evidence="2">Endomembrane system</location>
        <topology evidence="2">Peripheral membrane protein</topology>
    </subcellularLocation>
</comment>
<name>A0A212QPN6_9PROT</name>